<dbReference type="PANTHER" id="PTHR30401:SF0">
    <property type="entry name" value="TRNA 2-SELENOURIDINE SYNTHASE"/>
    <property type="match status" value="1"/>
</dbReference>
<dbReference type="InterPro" id="IPR058840">
    <property type="entry name" value="AAA_SelU"/>
</dbReference>
<dbReference type="PROSITE" id="PS50206">
    <property type="entry name" value="RHODANESE_3"/>
    <property type="match status" value="1"/>
</dbReference>
<dbReference type="InterPro" id="IPR036873">
    <property type="entry name" value="Rhodanese-like_dom_sf"/>
</dbReference>
<comment type="catalytic activity">
    <reaction evidence="2">
        <text>5-methylaminomethyl-S-(2E)-geranyl-thiouridine(34) in tRNA + selenophosphate + H(+) = 5-methylaminomethyl-2-(Se-phospho)selenouridine(34) in tRNA + (2E)-thiogeraniol</text>
        <dbReference type="Rhea" id="RHEA:60172"/>
        <dbReference type="Rhea" id="RHEA-COMP:14654"/>
        <dbReference type="Rhea" id="RHEA-COMP:15523"/>
        <dbReference type="ChEBI" id="CHEBI:15378"/>
        <dbReference type="ChEBI" id="CHEBI:16144"/>
        <dbReference type="ChEBI" id="CHEBI:140632"/>
        <dbReference type="ChEBI" id="CHEBI:143702"/>
        <dbReference type="ChEBI" id="CHEBI:143703"/>
    </reaction>
</comment>
<evidence type="ECO:0000313" key="4">
    <source>
        <dbReference type="EMBL" id="QCF27328.1"/>
    </source>
</evidence>
<dbReference type="GO" id="GO:0043828">
    <property type="term" value="F:tRNA 2-selenouridine synthase activity"/>
    <property type="evidence" value="ECO:0007669"/>
    <property type="project" value="UniProtKB-EC"/>
</dbReference>
<dbReference type="KEGG" id="hmi:soil367_16090"/>
<evidence type="ECO:0000313" key="5">
    <source>
        <dbReference type="Proteomes" id="UP000298049"/>
    </source>
</evidence>
<dbReference type="HAMAP" id="MF_01622">
    <property type="entry name" value="tRNA_sel_U_synth"/>
    <property type="match status" value="1"/>
</dbReference>
<keyword evidence="5" id="KW-1185">Reference proteome</keyword>
<dbReference type="InterPro" id="IPR017582">
    <property type="entry name" value="SelU"/>
</dbReference>
<dbReference type="EMBL" id="CP031093">
    <property type="protein sequence ID" value="QCF27328.1"/>
    <property type="molecule type" value="Genomic_DNA"/>
</dbReference>
<dbReference type="InterPro" id="IPR027417">
    <property type="entry name" value="P-loop_NTPase"/>
</dbReference>
<sequence>MPARPDTDQFQQLFLHDIPLMDVRAPVEFSQGAFPQAENIPLMNDQERHAVGIRYKESGQEAALELGHSLVRDSIKSERIAAWQDFARRHPHGYLYCFRGGLRSRLVQSWLAETGLEYPLIQGGYKALRRYLIDTLEAEVARQSLVLVSGRTGTGKTRLLVQLPKQVDLEGLAKHRGSSFGRTLEPQPSQIDFENALAINLLKTGTQPGPLYLEDESRLVGRCALPLSLREKMARSPMIILERTLDERIDIILEDYVVNMALAFQDRFGQETGFAQFSEFLRDSLARLRKRLGGARYQQLDSVMVEALESQASRGDLTGHRVWIHELLTGYYDPMYDYQLANRQGEVLHQGSLDDLLDWTASRPSANALTGL</sequence>
<accession>A0A4P7XJZ6</accession>
<gene>
    <name evidence="2" type="primary">selU</name>
    <name evidence="4" type="ORF">soil367_16090</name>
</gene>
<dbReference type="RefSeq" id="WP_136550039.1">
    <property type="nucleotide sequence ID" value="NZ_CP031093.1"/>
</dbReference>
<evidence type="ECO:0000256" key="1">
    <source>
        <dbReference type="ARBA" id="ARBA00023266"/>
    </source>
</evidence>
<protein>
    <recommendedName>
        <fullName evidence="2">tRNA 2-selenouridine synthase</fullName>
        <ecNumber evidence="2">2.9.1.3</ecNumber>
    </recommendedName>
</protein>
<dbReference type="Pfam" id="PF26341">
    <property type="entry name" value="AAA_SelU"/>
    <property type="match status" value="1"/>
</dbReference>
<comment type="catalytic activity">
    <reaction evidence="2">
        <text>5-methylaminomethyl-2-thiouridine(34) in tRNA + (2E)-geranyl diphosphate = 5-methylaminomethyl-S-(2E)-geranyl-thiouridine(34) in tRNA + diphosphate</text>
        <dbReference type="Rhea" id="RHEA:14085"/>
        <dbReference type="Rhea" id="RHEA-COMP:10195"/>
        <dbReference type="Rhea" id="RHEA-COMP:14654"/>
        <dbReference type="ChEBI" id="CHEBI:33019"/>
        <dbReference type="ChEBI" id="CHEBI:58057"/>
        <dbReference type="ChEBI" id="CHEBI:74455"/>
        <dbReference type="ChEBI" id="CHEBI:140632"/>
    </reaction>
</comment>
<dbReference type="Gene3D" id="3.40.250.10">
    <property type="entry name" value="Rhodanese-like domain"/>
    <property type="match status" value="1"/>
</dbReference>
<dbReference type="GO" id="GO:0002098">
    <property type="term" value="P:tRNA wobble uridine modification"/>
    <property type="evidence" value="ECO:0007669"/>
    <property type="project" value="UniProtKB-UniRule"/>
</dbReference>
<proteinExistence type="inferred from homology"/>
<dbReference type="SUPFAM" id="SSF52821">
    <property type="entry name" value="Rhodanese/Cell cycle control phosphatase"/>
    <property type="match status" value="1"/>
</dbReference>
<dbReference type="NCBIfam" id="NF008751">
    <property type="entry name" value="PRK11784.1-3"/>
    <property type="match status" value="1"/>
</dbReference>
<keyword evidence="2" id="KW-0808">Transferase</keyword>
<name>A0A4P7XJZ6_9ALTE</name>
<reference evidence="4 5" key="1">
    <citation type="submission" date="2018-07" db="EMBL/GenBank/DDBJ databases">
        <title>Marsedoiliclastica nanhaica gen. nov. sp. nov., a novel marine hydrocarbonoclastic bacterium isolated from an in-situ enriched hydrocarbon-degrading consortium in deep-sea sediment.</title>
        <authorList>
            <person name="Dong C."/>
            <person name="Ma T."/>
            <person name="Liu R."/>
            <person name="Shao Z."/>
        </authorList>
    </citation>
    <scope>NUCLEOTIDE SEQUENCE [LARGE SCALE GENOMIC DNA]</scope>
    <source>
        <strain evidence="5">soil36-7</strain>
    </source>
</reference>
<organism evidence="4 5">
    <name type="scientific">Hydrocarboniclastica marina</name>
    <dbReference type="NCBI Taxonomy" id="2259620"/>
    <lineage>
        <taxon>Bacteria</taxon>
        <taxon>Pseudomonadati</taxon>
        <taxon>Pseudomonadota</taxon>
        <taxon>Gammaproteobacteria</taxon>
        <taxon>Alteromonadales</taxon>
        <taxon>Alteromonadaceae</taxon>
        <taxon>Hydrocarboniclastica</taxon>
    </lineage>
</organism>
<comment type="subunit">
    <text evidence="2">Monomer.</text>
</comment>
<keyword evidence="1 2" id="KW-0711">Selenium</keyword>
<evidence type="ECO:0000259" key="3">
    <source>
        <dbReference type="PROSITE" id="PS50206"/>
    </source>
</evidence>
<dbReference type="EC" id="2.9.1.3" evidence="2"/>
<dbReference type="NCBIfam" id="TIGR03167">
    <property type="entry name" value="tRNA_sel_U_synt"/>
    <property type="match status" value="1"/>
</dbReference>
<comment type="similarity">
    <text evidence="2">Belongs to the SelU family.</text>
</comment>
<dbReference type="Proteomes" id="UP000298049">
    <property type="component" value="Chromosome"/>
</dbReference>
<feature type="domain" description="Rhodanese" evidence="3">
    <location>
        <begin position="14"/>
        <end position="137"/>
    </location>
</feature>
<dbReference type="AlphaFoldDB" id="A0A4P7XJZ6"/>
<dbReference type="NCBIfam" id="NF008750">
    <property type="entry name" value="PRK11784.1-2"/>
    <property type="match status" value="1"/>
</dbReference>
<dbReference type="InterPro" id="IPR001763">
    <property type="entry name" value="Rhodanese-like_dom"/>
</dbReference>
<dbReference type="OrthoDB" id="9808735at2"/>
<dbReference type="PANTHER" id="PTHR30401">
    <property type="entry name" value="TRNA 2-SELENOURIDINE SYNTHASE"/>
    <property type="match status" value="1"/>
</dbReference>
<dbReference type="GO" id="GO:0016765">
    <property type="term" value="F:transferase activity, transferring alkyl or aryl (other than methyl) groups"/>
    <property type="evidence" value="ECO:0007669"/>
    <property type="project" value="UniProtKB-UniRule"/>
</dbReference>
<feature type="active site" description="S-selanylcysteine intermediate" evidence="2">
    <location>
        <position position="97"/>
    </location>
</feature>
<dbReference type="SUPFAM" id="SSF52540">
    <property type="entry name" value="P-loop containing nucleoside triphosphate hydrolases"/>
    <property type="match status" value="1"/>
</dbReference>
<evidence type="ECO:0000256" key="2">
    <source>
        <dbReference type="HAMAP-Rule" id="MF_01622"/>
    </source>
</evidence>
<comment type="function">
    <text evidence="2">Involved in the post-transcriptional modification of the uridine at the wobble position (U34) of tRNA(Lys), tRNA(Glu) and tRNA(Gln). Catalyzes the conversion of 2-thiouridine (S2U-RNA) to 2-selenouridine (Se2U-RNA). Acts in a two-step process involving geranylation of 2-thiouridine (S2U) to S-geranyl-2-thiouridine (geS2U) and subsequent selenation of the latter derivative to 2-selenouridine (Se2U) in the tRNA chain.</text>
</comment>
<dbReference type="SMART" id="SM00450">
    <property type="entry name" value="RHOD"/>
    <property type="match status" value="1"/>
</dbReference>
<comment type="catalytic activity">
    <reaction evidence="2">
        <text>5-methylaminomethyl-2-thiouridine(34) in tRNA + selenophosphate + (2E)-geranyl diphosphate + H2O + H(+) = 5-methylaminomethyl-2-selenouridine(34) in tRNA + (2E)-thiogeraniol + phosphate + diphosphate</text>
        <dbReference type="Rhea" id="RHEA:42716"/>
        <dbReference type="Rhea" id="RHEA-COMP:10195"/>
        <dbReference type="Rhea" id="RHEA-COMP:10196"/>
        <dbReference type="ChEBI" id="CHEBI:15377"/>
        <dbReference type="ChEBI" id="CHEBI:15378"/>
        <dbReference type="ChEBI" id="CHEBI:16144"/>
        <dbReference type="ChEBI" id="CHEBI:33019"/>
        <dbReference type="ChEBI" id="CHEBI:43474"/>
        <dbReference type="ChEBI" id="CHEBI:58057"/>
        <dbReference type="ChEBI" id="CHEBI:74455"/>
        <dbReference type="ChEBI" id="CHEBI:82743"/>
        <dbReference type="ChEBI" id="CHEBI:143703"/>
        <dbReference type="EC" id="2.9.1.3"/>
    </reaction>
</comment>
<comment type="catalytic activity">
    <reaction evidence="2">
        <text>5-methylaminomethyl-2-(Se-phospho)selenouridine(34) in tRNA + H2O = 5-methylaminomethyl-2-selenouridine(34) in tRNA + phosphate</text>
        <dbReference type="Rhea" id="RHEA:60176"/>
        <dbReference type="Rhea" id="RHEA-COMP:10196"/>
        <dbReference type="Rhea" id="RHEA-COMP:15523"/>
        <dbReference type="ChEBI" id="CHEBI:15377"/>
        <dbReference type="ChEBI" id="CHEBI:43474"/>
        <dbReference type="ChEBI" id="CHEBI:82743"/>
        <dbReference type="ChEBI" id="CHEBI:143702"/>
    </reaction>
</comment>